<proteinExistence type="predicted"/>
<sequence length="257" mass="27903">MAEPRSVYRISAAQRGAEVYPNAAAAGVSILCRSGVPIDPSATDVCDGLDLVQHKTQTVAYVRVSSADQNLDRQLEAIGEVDRVFEEKVSGGSRADRGALLDCIRYVRDGDTVRVASMDRLARSLGDLRDIVDEITGKGASVKFVKEQQTYSRDTDDAIGRLMLNLLGAFAEFERTLIRERQREGIRIARTAGKYTGRTRKLTDVQIAEAHRLVSTGVPKAAVARELGIDRTTLYRMLAIPLSPAAAAAKNGQAAEL</sequence>
<dbReference type="Proteomes" id="UP000681794">
    <property type="component" value="Chromosome"/>
</dbReference>
<dbReference type="EMBL" id="CP076544">
    <property type="protein sequence ID" value="QWS33128.1"/>
    <property type="molecule type" value="Genomic_DNA"/>
</dbReference>
<name>A0ACD1E2T3_9MICO</name>
<gene>
    <name evidence="1" type="ORF">KM842_12850</name>
</gene>
<reference evidence="1" key="1">
    <citation type="submission" date="2021-06" db="EMBL/GenBank/DDBJ databases">
        <authorList>
            <person name="Ellington A.J."/>
            <person name="Bryan N.C."/>
            <person name="Christner B.C."/>
            <person name="Reisch C.R."/>
        </authorList>
    </citation>
    <scope>NUCLEOTIDE SEQUENCE</scope>
    <source>
        <strain evidence="1">L6-1</strain>
    </source>
</reference>
<organism evidence="1 2">
    <name type="scientific">Curtobacterium aetherium</name>
    <dbReference type="NCBI Taxonomy" id="2841594"/>
    <lineage>
        <taxon>Bacteria</taxon>
        <taxon>Bacillati</taxon>
        <taxon>Actinomycetota</taxon>
        <taxon>Actinomycetes</taxon>
        <taxon>Micrococcales</taxon>
        <taxon>Microbacteriaceae</taxon>
        <taxon>Curtobacterium</taxon>
    </lineage>
</organism>
<accession>A0ACD1E2T3</accession>
<keyword evidence="2" id="KW-1185">Reference proteome</keyword>
<evidence type="ECO:0000313" key="2">
    <source>
        <dbReference type="Proteomes" id="UP000681794"/>
    </source>
</evidence>
<evidence type="ECO:0000313" key="1">
    <source>
        <dbReference type="EMBL" id="QWS33128.1"/>
    </source>
</evidence>
<protein>
    <submittedName>
        <fullName evidence="1">Recombinase family protein</fullName>
    </submittedName>
</protein>